<dbReference type="InterPro" id="IPR011059">
    <property type="entry name" value="Metal-dep_hydrolase_composite"/>
</dbReference>
<comment type="cofactor">
    <cofactor evidence="7">
        <name>Zn(2+)</name>
        <dbReference type="ChEBI" id="CHEBI:29105"/>
    </cofactor>
    <text evidence="7">Binds 2 Zn(2+) ions per subunit.</text>
</comment>
<evidence type="ECO:0000259" key="8">
    <source>
        <dbReference type="Pfam" id="PF07969"/>
    </source>
</evidence>
<evidence type="ECO:0000259" key="9">
    <source>
        <dbReference type="Pfam" id="PF12890"/>
    </source>
</evidence>
<feature type="binding site" evidence="7">
    <location>
        <position position="278"/>
    </location>
    <ligand>
        <name>substrate</name>
    </ligand>
</feature>
<evidence type="ECO:0000313" key="10">
    <source>
        <dbReference type="EMBL" id="MBC8571004.1"/>
    </source>
</evidence>
<dbReference type="EMBL" id="JACRTC010000006">
    <property type="protein sequence ID" value="MBC8571004.1"/>
    <property type="molecule type" value="Genomic_DNA"/>
</dbReference>
<keyword evidence="3 7" id="KW-0479">Metal-binding</keyword>
<comment type="function">
    <text evidence="1 7">Catalyzes the reversible cyclization of carbamoyl aspartate to dihydroorotate.</text>
</comment>
<sequence length="428" mass="46040">MELLIKGATVIDPRNRLHRVMDVAVDHGVITGVHPQIDAALAERVIDATGMVAAPGFVDMHVHLRDPGQTHKEDILSGCEAAAAGGVTSVICMPNTNPPVDSEEIISYIYDKAAGAKAKVYPAATITRGMRGTELGDFSQLMAAGAIAVTDDGRPVENARLMQECMELCAALRLPVISHCEDLGIIDGGIINKGVVSADLGVKGMDRSSEDSVTAREIALAEATGSAIHIAHVSTKGSVRTIRDAKRRGVRVTCETAPHYFLLTDRELRSRDANLRMNPPLRERADVAEIIAGLVDGTIDAIVTDHAPHTEEEKADFLTAPNGVVGMETSFAASYTALVDTGILSLDHLVRLMSLNPAKIMKLGDNSLREGNPADIVIFDPKERWTVDREKLHGKSKNTPFHGRTFTGKVKMTILGGNVVFTDHNWGR</sequence>
<dbReference type="GO" id="GO:0004038">
    <property type="term" value="F:allantoinase activity"/>
    <property type="evidence" value="ECO:0007669"/>
    <property type="project" value="TreeGrafter"/>
</dbReference>
<keyword evidence="4 7" id="KW-0378">Hydrolase</keyword>
<evidence type="ECO:0000313" key="11">
    <source>
        <dbReference type="Proteomes" id="UP000660861"/>
    </source>
</evidence>
<feature type="binding site" evidence="7">
    <location>
        <position position="309"/>
    </location>
    <ligand>
        <name>substrate</name>
    </ligand>
</feature>
<dbReference type="InterPro" id="IPR032466">
    <property type="entry name" value="Metal_Hydrolase"/>
</dbReference>
<evidence type="ECO:0000256" key="3">
    <source>
        <dbReference type="ARBA" id="ARBA00022723"/>
    </source>
</evidence>
<dbReference type="NCBIfam" id="TIGR00857">
    <property type="entry name" value="pyrC_multi"/>
    <property type="match status" value="1"/>
</dbReference>
<keyword evidence="5 7" id="KW-0862">Zinc</keyword>
<evidence type="ECO:0000256" key="5">
    <source>
        <dbReference type="ARBA" id="ARBA00022833"/>
    </source>
</evidence>
<dbReference type="InterPro" id="IPR013108">
    <property type="entry name" value="Amidohydro_3"/>
</dbReference>
<dbReference type="Proteomes" id="UP000660861">
    <property type="component" value="Unassembled WGS sequence"/>
</dbReference>
<dbReference type="Gene3D" id="3.20.20.140">
    <property type="entry name" value="Metal-dependent hydrolases"/>
    <property type="match status" value="1"/>
</dbReference>
<dbReference type="Pfam" id="PF12890">
    <property type="entry name" value="DHOase"/>
    <property type="match status" value="1"/>
</dbReference>
<dbReference type="GO" id="GO:0044205">
    <property type="term" value="P:'de novo' UMP biosynthetic process"/>
    <property type="evidence" value="ECO:0007669"/>
    <property type="project" value="UniProtKB-UniRule"/>
</dbReference>
<feature type="binding site" evidence="7">
    <location>
        <position position="232"/>
    </location>
    <ligand>
        <name>Zn(2+)</name>
        <dbReference type="ChEBI" id="CHEBI:29105"/>
        <label>2</label>
    </ligand>
</feature>
<evidence type="ECO:0000256" key="7">
    <source>
        <dbReference type="HAMAP-Rule" id="MF_00220"/>
    </source>
</evidence>
<feature type="binding site" evidence="7">
    <location>
        <position position="61"/>
    </location>
    <ligand>
        <name>Zn(2+)</name>
        <dbReference type="ChEBI" id="CHEBI:29105"/>
        <label>1</label>
    </ligand>
</feature>
<feature type="domain" description="Dihydroorotase catalytic" evidence="9">
    <location>
        <begin position="52"/>
        <end position="237"/>
    </location>
</feature>
<evidence type="ECO:0000256" key="2">
    <source>
        <dbReference type="ARBA" id="ARBA00010286"/>
    </source>
</evidence>
<dbReference type="GO" id="GO:0006145">
    <property type="term" value="P:purine nucleobase catabolic process"/>
    <property type="evidence" value="ECO:0007669"/>
    <property type="project" value="TreeGrafter"/>
</dbReference>
<feature type="domain" description="Amidohydrolase 3" evidence="8">
    <location>
        <begin position="302"/>
        <end position="421"/>
    </location>
</feature>
<evidence type="ECO:0000256" key="6">
    <source>
        <dbReference type="ARBA" id="ARBA00022975"/>
    </source>
</evidence>
<feature type="binding site" evidence="7">
    <location>
        <position position="63"/>
    </location>
    <ligand>
        <name>Zn(2+)</name>
        <dbReference type="ChEBI" id="CHEBI:29105"/>
        <label>1</label>
    </ligand>
</feature>
<evidence type="ECO:0000256" key="4">
    <source>
        <dbReference type="ARBA" id="ARBA00022801"/>
    </source>
</evidence>
<name>A0A926I7E2_9FIRM</name>
<feature type="binding site" evidence="7">
    <location>
        <begin position="63"/>
        <end position="65"/>
    </location>
    <ligand>
        <name>substrate</name>
    </ligand>
</feature>
<dbReference type="CDD" id="cd01317">
    <property type="entry name" value="DHOase_IIa"/>
    <property type="match status" value="1"/>
</dbReference>
<keyword evidence="11" id="KW-1185">Reference proteome</keyword>
<dbReference type="InterPro" id="IPR002195">
    <property type="entry name" value="Dihydroorotase_CS"/>
</dbReference>
<feature type="binding site" evidence="7">
    <location>
        <position position="95"/>
    </location>
    <ligand>
        <name>substrate</name>
    </ligand>
</feature>
<dbReference type="RefSeq" id="WP_262398095.1">
    <property type="nucleotide sequence ID" value="NZ_JACRTC010000006.1"/>
</dbReference>
<feature type="active site" evidence="7">
    <location>
        <position position="305"/>
    </location>
</feature>
<dbReference type="InterPro" id="IPR050138">
    <property type="entry name" value="DHOase/Allantoinase_Hydrolase"/>
</dbReference>
<dbReference type="Gene3D" id="2.30.40.10">
    <property type="entry name" value="Urease, subunit C, domain 1"/>
    <property type="match status" value="1"/>
</dbReference>
<keyword evidence="6 7" id="KW-0665">Pyrimidine biosynthesis</keyword>
<dbReference type="AlphaFoldDB" id="A0A926I7E2"/>
<feature type="binding site" evidence="7">
    <location>
        <position position="152"/>
    </location>
    <ligand>
        <name>Zn(2+)</name>
        <dbReference type="ChEBI" id="CHEBI:29105"/>
        <label>2</label>
    </ligand>
</feature>
<dbReference type="SUPFAM" id="SSF51556">
    <property type="entry name" value="Metallo-dependent hydrolases"/>
    <property type="match status" value="1"/>
</dbReference>
<comment type="caution">
    <text evidence="7">Lacks conserved residue(s) required for the propagation of feature annotation.</text>
</comment>
<protein>
    <recommendedName>
        <fullName evidence="7">Dihydroorotase</fullName>
        <shortName evidence="7">DHOase</shortName>
        <ecNumber evidence="7">3.5.2.3</ecNumber>
    </recommendedName>
</protein>
<gene>
    <name evidence="7" type="primary">pyrC</name>
    <name evidence="10" type="ORF">H8709_09210</name>
</gene>
<comment type="similarity">
    <text evidence="2 7">Belongs to the metallo-dependent hydrolases superfamily. DHOase family. Class I DHOase subfamily.</text>
</comment>
<comment type="pathway">
    <text evidence="7">Pyrimidine metabolism; UMP biosynthesis via de novo pathway; (S)-dihydroorotate from bicarbonate: step 3/3.</text>
</comment>
<dbReference type="GO" id="GO:0005737">
    <property type="term" value="C:cytoplasm"/>
    <property type="evidence" value="ECO:0007669"/>
    <property type="project" value="TreeGrafter"/>
</dbReference>
<dbReference type="GO" id="GO:0004151">
    <property type="term" value="F:dihydroorotase activity"/>
    <property type="evidence" value="ECO:0007669"/>
    <property type="project" value="UniProtKB-UniRule"/>
</dbReference>
<comment type="catalytic activity">
    <reaction evidence="7">
        <text>(S)-dihydroorotate + H2O = N-carbamoyl-L-aspartate + H(+)</text>
        <dbReference type="Rhea" id="RHEA:24296"/>
        <dbReference type="ChEBI" id="CHEBI:15377"/>
        <dbReference type="ChEBI" id="CHEBI:15378"/>
        <dbReference type="ChEBI" id="CHEBI:30864"/>
        <dbReference type="ChEBI" id="CHEBI:32814"/>
        <dbReference type="EC" id="3.5.2.3"/>
    </reaction>
</comment>
<proteinExistence type="inferred from homology"/>
<feature type="binding site" evidence="7">
    <location>
        <position position="152"/>
    </location>
    <ligand>
        <name>Zn(2+)</name>
        <dbReference type="ChEBI" id="CHEBI:29105"/>
        <label>1</label>
    </ligand>
</feature>
<comment type="caution">
    <text evidence="10">The sequence shown here is derived from an EMBL/GenBank/DDBJ whole genome shotgun (WGS) entry which is preliminary data.</text>
</comment>
<dbReference type="PANTHER" id="PTHR43668">
    <property type="entry name" value="ALLANTOINASE"/>
    <property type="match status" value="1"/>
</dbReference>
<dbReference type="InterPro" id="IPR004722">
    <property type="entry name" value="DHOase"/>
</dbReference>
<reference evidence="10" key="1">
    <citation type="submission" date="2020-08" db="EMBL/GenBank/DDBJ databases">
        <title>Genome public.</title>
        <authorList>
            <person name="Liu C."/>
            <person name="Sun Q."/>
        </authorList>
    </citation>
    <scope>NUCLEOTIDE SEQUENCE</scope>
    <source>
        <strain evidence="10">NSJ-54</strain>
    </source>
</reference>
<dbReference type="PROSITE" id="PS00483">
    <property type="entry name" value="DIHYDROOROTASE_2"/>
    <property type="match status" value="1"/>
</dbReference>
<dbReference type="SUPFAM" id="SSF51338">
    <property type="entry name" value="Composite domain of metallo-dependent hydrolases"/>
    <property type="match status" value="1"/>
</dbReference>
<accession>A0A926I7E2</accession>
<evidence type="ECO:0000256" key="1">
    <source>
        <dbReference type="ARBA" id="ARBA00002368"/>
    </source>
</evidence>
<dbReference type="EC" id="3.5.2.3" evidence="7"/>
<dbReference type="PROSITE" id="PS00482">
    <property type="entry name" value="DIHYDROOROTASE_1"/>
    <property type="match status" value="1"/>
</dbReference>
<organism evidence="10 11">
    <name type="scientific">Zongyangia hominis</name>
    <dbReference type="NCBI Taxonomy" id="2763677"/>
    <lineage>
        <taxon>Bacteria</taxon>
        <taxon>Bacillati</taxon>
        <taxon>Bacillota</taxon>
        <taxon>Clostridia</taxon>
        <taxon>Eubacteriales</taxon>
        <taxon>Oscillospiraceae</taxon>
        <taxon>Zongyangia</taxon>
    </lineage>
</organism>
<dbReference type="PANTHER" id="PTHR43668:SF2">
    <property type="entry name" value="ALLANTOINASE"/>
    <property type="match status" value="1"/>
</dbReference>
<feature type="binding site" evidence="7">
    <location>
        <position position="179"/>
    </location>
    <ligand>
        <name>Zn(2+)</name>
        <dbReference type="ChEBI" id="CHEBI:29105"/>
        <label>2</label>
    </ligand>
</feature>
<feature type="binding site" evidence="7">
    <location>
        <position position="305"/>
    </location>
    <ligand>
        <name>Zn(2+)</name>
        <dbReference type="ChEBI" id="CHEBI:29105"/>
        <label>1</label>
    </ligand>
</feature>
<dbReference type="HAMAP" id="MF_00220_B">
    <property type="entry name" value="PyrC_classI_B"/>
    <property type="match status" value="1"/>
</dbReference>
<dbReference type="Pfam" id="PF07969">
    <property type="entry name" value="Amidohydro_3"/>
    <property type="match status" value="1"/>
</dbReference>
<dbReference type="GO" id="GO:0008270">
    <property type="term" value="F:zinc ion binding"/>
    <property type="evidence" value="ECO:0007669"/>
    <property type="project" value="UniProtKB-UniRule"/>
</dbReference>
<dbReference type="InterPro" id="IPR024403">
    <property type="entry name" value="DHOase_cat"/>
</dbReference>